<dbReference type="EMBL" id="CAJVPY010010996">
    <property type="protein sequence ID" value="CAG8723500.1"/>
    <property type="molecule type" value="Genomic_DNA"/>
</dbReference>
<accession>A0A9N9ND27</accession>
<dbReference type="AlphaFoldDB" id="A0A9N9ND27"/>
<proteinExistence type="predicted"/>
<evidence type="ECO:0000313" key="2">
    <source>
        <dbReference type="Proteomes" id="UP000789405"/>
    </source>
</evidence>
<keyword evidence="2" id="KW-1185">Reference proteome</keyword>
<reference evidence="1" key="1">
    <citation type="submission" date="2021-06" db="EMBL/GenBank/DDBJ databases">
        <authorList>
            <person name="Kallberg Y."/>
            <person name="Tangrot J."/>
            <person name="Rosling A."/>
        </authorList>
    </citation>
    <scope>NUCLEOTIDE SEQUENCE</scope>
    <source>
        <strain evidence="1">MA453B</strain>
    </source>
</reference>
<protein>
    <submittedName>
        <fullName evidence="1">7791_t:CDS:1</fullName>
    </submittedName>
</protein>
<name>A0A9N9ND27_9GLOM</name>
<gene>
    <name evidence="1" type="ORF">DERYTH_LOCUS14507</name>
</gene>
<sequence length="153" mass="17434">MALEKVFLLERAIALRQARAQNNILAMSVVSSGSSARISNTSGLTSVSHNMKRTKQTNISLNTYFVVRQLSPTEQNKFHRRLLCIIVENSLSFRFTGTRTFHEFVAFFNTTVKILNRQMLSKRILKEYAKKLESSQVSALLETQELVTIMFDG</sequence>
<comment type="caution">
    <text evidence="1">The sequence shown here is derived from an EMBL/GenBank/DDBJ whole genome shotgun (WGS) entry which is preliminary data.</text>
</comment>
<evidence type="ECO:0000313" key="1">
    <source>
        <dbReference type="EMBL" id="CAG8723500.1"/>
    </source>
</evidence>
<organism evidence="1 2">
    <name type="scientific">Dentiscutata erythropus</name>
    <dbReference type="NCBI Taxonomy" id="1348616"/>
    <lineage>
        <taxon>Eukaryota</taxon>
        <taxon>Fungi</taxon>
        <taxon>Fungi incertae sedis</taxon>
        <taxon>Mucoromycota</taxon>
        <taxon>Glomeromycotina</taxon>
        <taxon>Glomeromycetes</taxon>
        <taxon>Diversisporales</taxon>
        <taxon>Gigasporaceae</taxon>
        <taxon>Dentiscutata</taxon>
    </lineage>
</organism>
<dbReference type="Proteomes" id="UP000789405">
    <property type="component" value="Unassembled WGS sequence"/>
</dbReference>
<dbReference type="OrthoDB" id="10550885at2759"/>